<protein>
    <submittedName>
        <fullName evidence="2">Uncharacterized protein</fullName>
    </submittedName>
</protein>
<comment type="caution">
    <text evidence="2">The sequence shown here is derived from an EMBL/GenBank/DDBJ whole genome shotgun (WGS) entry which is preliminary data.</text>
</comment>
<sequence length="159" mass="17869">MSSESSNLVVLCSLLPASIHPADFPLQAQLPEWCRNRKWDGQQKRVAGLGSKWTMEPRSKPELWYKHGATYECLVTTNLGRTHKEKRSCSFMPPLGDIKPEVRRRQCGARGGLRSGGHKSLLKGQPSIKWDGKVTGREHSEGRRPRYDLFYGAPLSGPI</sequence>
<keyword evidence="3" id="KW-1185">Reference proteome</keyword>
<feature type="compositionally biased region" description="Basic and acidic residues" evidence="1">
    <location>
        <begin position="130"/>
        <end position="141"/>
    </location>
</feature>
<feature type="region of interest" description="Disordered" evidence="1">
    <location>
        <begin position="109"/>
        <end position="141"/>
    </location>
</feature>
<dbReference type="Proteomes" id="UP000299102">
    <property type="component" value="Unassembled WGS sequence"/>
</dbReference>
<evidence type="ECO:0000256" key="1">
    <source>
        <dbReference type="SAM" id="MobiDB-lite"/>
    </source>
</evidence>
<dbReference type="AlphaFoldDB" id="A0A4C1V9K5"/>
<proteinExistence type="predicted"/>
<evidence type="ECO:0000313" key="2">
    <source>
        <dbReference type="EMBL" id="GBP35491.1"/>
    </source>
</evidence>
<gene>
    <name evidence="2" type="ORF">EVAR_20001_1</name>
</gene>
<name>A0A4C1V9K5_EUMVA</name>
<organism evidence="2 3">
    <name type="scientific">Eumeta variegata</name>
    <name type="common">Bagworm moth</name>
    <name type="synonym">Eumeta japonica</name>
    <dbReference type="NCBI Taxonomy" id="151549"/>
    <lineage>
        <taxon>Eukaryota</taxon>
        <taxon>Metazoa</taxon>
        <taxon>Ecdysozoa</taxon>
        <taxon>Arthropoda</taxon>
        <taxon>Hexapoda</taxon>
        <taxon>Insecta</taxon>
        <taxon>Pterygota</taxon>
        <taxon>Neoptera</taxon>
        <taxon>Endopterygota</taxon>
        <taxon>Lepidoptera</taxon>
        <taxon>Glossata</taxon>
        <taxon>Ditrysia</taxon>
        <taxon>Tineoidea</taxon>
        <taxon>Psychidae</taxon>
        <taxon>Oiketicinae</taxon>
        <taxon>Eumeta</taxon>
    </lineage>
</organism>
<dbReference type="EMBL" id="BGZK01000304">
    <property type="protein sequence ID" value="GBP35491.1"/>
    <property type="molecule type" value="Genomic_DNA"/>
</dbReference>
<accession>A0A4C1V9K5</accession>
<evidence type="ECO:0000313" key="3">
    <source>
        <dbReference type="Proteomes" id="UP000299102"/>
    </source>
</evidence>
<reference evidence="2 3" key="1">
    <citation type="journal article" date="2019" name="Commun. Biol.">
        <title>The bagworm genome reveals a unique fibroin gene that provides high tensile strength.</title>
        <authorList>
            <person name="Kono N."/>
            <person name="Nakamura H."/>
            <person name="Ohtoshi R."/>
            <person name="Tomita M."/>
            <person name="Numata K."/>
            <person name="Arakawa K."/>
        </authorList>
    </citation>
    <scope>NUCLEOTIDE SEQUENCE [LARGE SCALE GENOMIC DNA]</scope>
</reference>